<organism evidence="2 3">
    <name type="scientific">Malus baccata</name>
    <name type="common">Siberian crab apple</name>
    <name type="synonym">Pyrus baccata</name>
    <dbReference type="NCBI Taxonomy" id="106549"/>
    <lineage>
        <taxon>Eukaryota</taxon>
        <taxon>Viridiplantae</taxon>
        <taxon>Streptophyta</taxon>
        <taxon>Embryophyta</taxon>
        <taxon>Tracheophyta</taxon>
        <taxon>Spermatophyta</taxon>
        <taxon>Magnoliopsida</taxon>
        <taxon>eudicotyledons</taxon>
        <taxon>Gunneridae</taxon>
        <taxon>Pentapetalae</taxon>
        <taxon>rosids</taxon>
        <taxon>fabids</taxon>
        <taxon>Rosales</taxon>
        <taxon>Rosaceae</taxon>
        <taxon>Amygdaloideae</taxon>
        <taxon>Maleae</taxon>
        <taxon>Malus</taxon>
    </lineage>
</organism>
<dbReference type="PANTHER" id="PTHR21234:SF19">
    <property type="entry name" value="BARK STORAGE PROTEIN B-LIKE"/>
    <property type="match status" value="1"/>
</dbReference>
<evidence type="ECO:0000259" key="1">
    <source>
        <dbReference type="Pfam" id="PF01048"/>
    </source>
</evidence>
<dbReference type="AlphaFoldDB" id="A0A540K584"/>
<keyword evidence="3" id="KW-1185">Reference proteome</keyword>
<feature type="domain" description="Nucleoside phosphorylase" evidence="1">
    <location>
        <begin position="67"/>
        <end position="123"/>
    </location>
</feature>
<protein>
    <recommendedName>
        <fullName evidence="1">Nucleoside phosphorylase domain-containing protein</fullName>
    </recommendedName>
</protein>
<dbReference type="GO" id="GO:0003824">
    <property type="term" value="F:catalytic activity"/>
    <property type="evidence" value="ECO:0007669"/>
    <property type="project" value="InterPro"/>
</dbReference>
<evidence type="ECO:0000313" key="2">
    <source>
        <dbReference type="EMBL" id="TQD69396.1"/>
    </source>
</evidence>
<dbReference type="Pfam" id="PF01048">
    <property type="entry name" value="PNP_UDP_1"/>
    <property type="match status" value="1"/>
</dbReference>
<dbReference type="Gene3D" id="3.40.50.1580">
    <property type="entry name" value="Nucleoside phosphorylase domain"/>
    <property type="match status" value="1"/>
</dbReference>
<dbReference type="SUPFAM" id="SSF53167">
    <property type="entry name" value="Purine and uridine phosphorylases"/>
    <property type="match status" value="1"/>
</dbReference>
<dbReference type="PANTHER" id="PTHR21234">
    <property type="entry name" value="PURINE NUCLEOSIDE PHOSPHORYLASE"/>
    <property type="match status" value="1"/>
</dbReference>
<dbReference type="GO" id="GO:0009116">
    <property type="term" value="P:nucleoside metabolic process"/>
    <property type="evidence" value="ECO:0007669"/>
    <property type="project" value="InterPro"/>
</dbReference>
<accession>A0A540K584</accession>
<reference evidence="2 3" key="1">
    <citation type="journal article" date="2019" name="G3 (Bethesda)">
        <title>Sequencing of a Wild Apple (Malus baccata) Genome Unravels the Differences Between Cultivated and Wild Apple Species Regarding Disease Resistance and Cold Tolerance.</title>
        <authorList>
            <person name="Chen X."/>
        </authorList>
    </citation>
    <scope>NUCLEOTIDE SEQUENCE [LARGE SCALE GENOMIC DNA]</scope>
    <source>
        <strain evidence="3">cv. Shandingzi</strain>
        <tissue evidence="2">Leaves</tissue>
    </source>
</reference>
<dbReference type="EMBL" id="VIEB01003705">
    <property type="protein sequence ID" value="TQD69396.1"/>
    <property type="molecule type" value="Genomic_DNA"/>
</dbReference>
<evidence type="ECO:0000313" key="3">
    <source>
        <dbReference type="Proteomes" id="UP000315295"/>
    </source>
</evidence>
<dbReference type="STRING" id="106549.A0A540K584"/>
<dbReference type="InterPro" id="IPR000845">
    <property type="entry name" value="Nucleoside_phosphorylase_d"/>
</dbReference>
<name>A0A540K584_MALBA</name>
<sequence>MMISFFMLNRQLQADAALSAETYKSIDEANQSGPYLGLVIPNAFEMNPLLQSPNFTSTNLTIDVSGITTQLLLSLFNIEGVVHYGIAGNANPSINIADVVIPQYWAHTALWNWQRYGQGPENELPLEASGDYTREIGYLKFANYTVNASSSAYDNLLNNIWYQPEEVFPIDGTPEERQHAFWVPVDPLYYNISKKLEVIARLEEA</sequence>
<dbReference type="Proteomes" id="UP000315295">
    <property type="component" value="Unassembled WGS sequence"/>
</dbReference>
<comment type="caution">
    <text evidence="2">The sequence shown here is derived from an EMBL/GenBank/DDBJ whole genome shotgun (WGS) entry which is preliminary data.</text>
</comment>
<proteinExistence type="predicted"/>
<gene>
    <name evidence="2" type="ORF">C1H46_045071</name>
</gene>
<dbReference type="InterPro" id="IPR035994">
    <property type="entry name" value="Nucleoside_phosphorylase_sf"/>
</dbReference>